<reference evidence="10" key="2">
    <citation type="journal article" date="2021" name="Sci. Rep.">
        <title>The distribution of antibiotic resistance genes in chicken gut microbiota commensals.</title>
        <authorList>
            <person name="Juricova H."/>
            <person name="Matiasovicova J."/>
            <person name="Kubasova T."/>
            <person name="Cejkova D."/>
            <person name="Rychlik I."/>
        </authorList>
    </citation>
    <scope>NUCLEOTIDE SEQUENCE</scope>
    <source>
        <strain evidence="10">An420c</strain>
    </source>
</reference>
<evidence type="ECO:0000313" key="10">
    <source>
        <dbReference type="EMBL" id="MBM6826644.1"/>
    </source>
</evidence>
<dbReference type="Gene3D" id="3.90.1720.10">
    <property type="entry name" value="endopeptidase domain like (from Nostoc punctiforme)"/>
    <property type="match status" value="1"/>
</dbReference>
<keyword evidence="3 8" id="KW-0732">Signal</keyword>
<dbReference type="InterPro" id="IPR000064">
    <property type="entry name" value="NLP_P60_dom"/>
</dbReference>
<feature type="coiled-coil region" evidence="6">
    <location>
        <begin position="28"/>
        <end position="94"/>
    </location>
</feature>
<keyword evidence="5" id="KW-0788">Thiol protease</keyword>
<evidence type="ECO:0000256" key="6">
    <source>
        <dbReference type="SAM" id="Coils"/>
    </source>
</evidence>
<evidence type="ECO:0000256" key="1">
    <source>
        <dbReference type="ARBA" id="ARBA00007074"/>
    </source>
</evidence>
<sequence length="375" mass="39539">MKKFGIRLLTAVAASSMIVTPVMAAPSVDSLEENKAAAQSEVSSLQSQLTELLTKAGELEEDLIAKGEEIIEAKEDLKAAEEKEEQQYEDMKLRIKYMYEKGDASMLVSLIESDSFADLVNKAEYIQNVHTYDRKMLDEYVETTRKIDNLKTTLEDEQKEMETLQTEYEAQGQELSNTIESKKDEVANLDAQIQAAAEAAAREAAERQAAEEAANNGGNDGENGGAAANGGNGGATTNNGGGTTNNGGGNTGSTGGGNVSAPSGNTSAAQTIVNAAYSQLGVPYVYGGSTPGAALDCSGLTQYCHRVAGISIARTSQAQGGGGKAVSNPQPGDLVCYGTHVGIYIGGGQMIHAPHTGDVVRVASVYGSPWYRRYW</sequence>
<dbReference type="EMBL" id="JACJLV010000014">
    <property type="protein sequence ID" value="MBM6826644.1"/>
    <property type="molecule type" value="Genomic_DNA"/>
</dbReference>
<accession>A0A939BBM6</accession>
<evidence type="ECO:0000256" key="5">
    <source>
        <dbReference type="ARBA" id="ARBA00022807"/>
    </source>
</evidence>
<comment type="similarity">
    <text evidence="1">Belongs to the peptidase C40 family.</text>
</comment>
<dbReference type="Pfam" id="PF24568">
    <property type="entry name" value="CC_PcsB"/>
    <property type="match status" value="1"/>
</dbReference>
<dbReference type="InterPro" id="IPR038765">
    <property type="entry name" value="Papain-like_cys_pep_sf"/>
</dbReference>
<dbReference type="GO" id="GO:0008234">
    <property type="term" value="F:cysteine-type peptidase activity"/>
    <property type="evidence" value="ECO:0007669"/>
    <property type="project" value="UniProtKB-KW"/>
</dbReference>
<protein>
    <submittedName>
        <fullName evidence="10">C40 family peptidase</fullName>
    </submittedName>
</protein>
<name>A0A939BBM6_9CLOT</name>
<comment type="caution">
    <text evidence="10">The sequence shown here is derived from an EMBL/GenBank/DDBJ whole genome shotgun (WGS) entry which is preliminary data.</text>
</comment>
<dbReference type="InterPro" id="IPR057309">
    <property type="entry name" value="PcsB_CC"/>
</dbReference>
<dbReference type="GO" id="GO:0006508">
    <property type="term" value="P:proteolysis"/>
    <property type="evidence" value="ECO:0007669"/>
    <property type="project" value="UniProtKB-KW"/>
</dbReference>
<keyword evidence="2" id="KW-0645">Protease</keyword>
<evidence type="ECO:0000256" key="7">
    <source>
        <dbReference type="SAM" id="MobiDB-lite"/>
    </source>
</evidence>
<evidence type="ECO:0000313" key="11">
    <source>
        <dbReference type="Proteomes" id="UP000713880"/>
    </source>
</evidence>
<evidence type="ECO:0000256" key="4">
    <source>
        <dbReference type="ARBA" id="ARBA00022801"/>
    </source>
</evidence>
<feature type="compositionally biased region" description="Gly residues" evidence="7">
    <location>
        <begin position="218"/>
        <end position="258"/>
    </location>
</feature>
<feature type="domain" description="NlpC/P60" evidence="9">
    <location>
        <begin position="266"/>
        <end position="375"/>
    </location>
</feature>
<feature type="chain" id="PRO_5037543732" evidence="8">
    <location>
        <begin position="25"/>
        <end position="375"/>
    </location>
</feature>
<proteinExistence type="inferred from homology"/>
<dbReference type="Proteomes" id="UP000713880">
    <property type="component" value="Unassembled WGS sequence"/>
</dbReference>
<dbReference type="InterPro" id="IPR051794">
    <property type="entry name" value="PG_Endopeptidase_C40"/>
</dbReference>
<feature type="signal peptide" evidence="8">
    <location>
        <begin position="1"/>
        <end position="24"/>
    </location>
</feature>
<gene>
    <name evidence="10" type="ORF">H6A13_05935</name>
</gene>
<dbReference type="SUPFAM" id="SSF54001">
    <property type="entry name" value="Cysteine proteinases"/>
    <property type="match status" value="1"/>
</dbReference>
<dbReference type="AlphaFoldDB" id="A0A939BBM6"/>
<keyword evidence="4" id="KW-0378">Hydrolase</keyword>
<feature type="region of interest" description="Disordered" evidence="7">
    <location>
        <begin position="198"/>
        <end position="263"/>
    </location>
</feature>
<dbReference type="PROSITE" id="PS51935">
    <property type="entry name" value="NLPC_P60"/>
    <property type="match status" value="1"/>
</dbReference>
<dbReference type="PANTHER" id="PTHR47359">
    <property type="entry name" value="PEPTIDOGLYCAN DL-ENDOPEPTIDASE CWLO"/>
    <property type="match status" value="1"/>
</dbReference>
<dbReference type="Pfam" id="PF00877">
    <property type="entry name" value="NLPC_P60"/>
    <property type="match status" value="1"/>
</dbReference>
<evidence type="ECO:0000256" key="8">
    <source>
        <dbReference type="SAM" id="SignalP"/>
    </source>
</evidence>
<dbReference type="PANTHER" id="PTHR47359:SF3">
    <property type="entry name" value="NLP_P60 DOMAIN-CONTAINING PROTEIN-RELATED"/>
    <property type="match status" value="1"/>
</dbReference>
<keyword evidence="11" id="KW-1185">Reference proteome</keyword>
<evidence type="ECO:0000256" key="3">
    <source>
        <dbReference type="ARBA" id="ARBA00022729"/>
    </source>
</evidence>
<evidence type="ECO:0000259" key="9">
    <source>
        <dbReference type="PROSITE" id="PS51935"/>
    </source>
</evidence>
<keyword evidence="6" id="KW-0175">Coiled coil</keyword>
<reference evidence="10" key="1">
    <citation type="submission" date="2020-08" db="EMBL/GenBank/DDBJ databases">
        <authorList>
            <person name="Cejkova D."/>
            <person name="Kubasova T."/>
            <person name="Jahodarova E."/>
            <person name="Rychlik I."/>
        </authorList>
    </citation>
    <scope>NUCLEOTIDE SEQUENCE</scope>
    <source>
        <strain evidence="10">An420c</strain>
    </source>
</reference>
<dbReference type="Gene3D" id="6.10.250.3150">
    <property type="match status" value="1"/>
</dbReference>
<organism evidence="10 11">
    <name type="scientific">Mordavella massiliensis</name>
    <dbReference type="NCBI Taxonomy" id="1871024"/>
    <lineage>
        <taxon>Bacteria</taxon>
        <taxon>Bacillati</taxon>
        <taxon>Bacillota</taxon>
        <taxon>Clostridia</taxon>
        <taxon>Eubacteriales</taxon>
        <taxon>Clostridiaceae</taxon>
        <taxon>Mordavella</taxon>
    </lineage>
</organism>
<dbReference type="RefSeq" id="WP_204908690.1">
    <property type="nucleotide sequence ID" value="NZ_JACJLV010000014.1"/>
</dbReference>
<feature type="compositionally biased region" description="Basic and acidic residues" evidence="7">
    <location>
        <begin position="200"/>
        <end position="210"/>
    </location>
</feature>
<evidence type="ECO:0000256" key="2">
    <source>
        <dbReference type="ARBA" id="ARBA00022670"/>
    </source>
</evidence>